<sequence>MKLSAETPPDGDFVRYLEALERSSPAYQALRPTVAEANPDAVPRGRPRAVAAEPLANLKTAALRQSPAVRNLALPLLQRLEQALAAAAKKQQHR</sequence>
<dbReference type="AlphaFoldDB" id="A0A1P8JV18"/>
<gene>
    <name evidence="1" type="ORF">RD110_10635</name>
</gene>
<dbReference type="KEGG" id="rhy:RD110_10635"/>
<keyword evidence="2" id="KW-1185">Reference proteome</keyword>
<protein>
    <submittedName>
        <fullName evidence="1">Uncharacterized protein</fullName>
    </submittedName>
</protein>
<evidence type="ECO:0000313" key="2">
    <source>
        <dbReference type="Proteomes" id="UP000186609"/>
    </source>
</evidence>
<reference evidence="1 2" key="1">
    <citation type="submission" date="2017-01" db="EMBL/GenBank/DDBJ databases">
        <authorList>
            <person name="Mah S.A."/>
            <person name="Swanson W.J."/>
            <person name="Moy G.W."/>
            <person name="Vacquier V.D."/>
        </authorList>
    </citation>
    <scope>NUCLEOTIDE SEQUENCE [LARGE SCALE GENOMIC DNA]</scope>
    <source>
        <strain evidence="1 2">DCY110</strain>
    </source>
</reference>
<dbReference type="EMBL" id="CP019236">
    <property type="protein sequence ID" value="APW37585.1"/>
    <property type="molecule type" value="Genomic_DNA"/>
</dbReference>
<organism evidence="1 2">
    <name type="scientific">Rhodoferax koreensis</name>
    <dbReference type="NCBI Taxonomy" id="1842727"/>
    <lineage>
        <taxon>Bacteria</taxon>
        <taxon>Pseudomonadati</taxon>
        <taxon>Pseudomonadota</taxon>
        <taxon>Betaproteobacteria</taxon>
        <taxon>Burkholderiales</taxon>
        <taxon>Comamonadaceae</taxon>
        <taxon>Rhodoferax</taxon>
    </lineage>
</organism>
<evidence type="ECO:0000313" key="1">
    <source>
        <dbReference type="EMBL" id="APW37585.1"/>
    </source>
</evidence>
<accession>A0A1P8JV18</accession>
<dbReference type="RefSeq" id="WP_076199255.1">
    <property type="nucleotide sequence ID" value="NZ_CP019236.1"/>
</dbReference>
<dbReference type="Proteomes" id="UP000186609">
    <property type="component" value="Chromosome"/>
</dbReference>
<name>A0A1P8JV18_9BURK</name>
<proteinExistence type="predicted"/>
<dbReference type="STRING" id="1842727.RD110_10635"/>